<dbReference type="InParanoid" id="A0A1Y2PFM1"/>
<name>A0A1Y2PFM1_9FLAO</name>
<dbReference type="RefSeq" id="WP_086029072.1">
    <property type="nucleotide sequence ID" value="NZ_LAPZ01000001.1"/>
</dbReference>
<feature type="transmembrane region" description="Helical" evidence="1">
    <location>
        <begin position="12"/>
        <end position="35"/>
    </location>
</feature>
<sequence>MFKNNLKYEIKLLIRSHWLTILLVSVLLLFTFATFNGQKNVEKRLSDITKVENELHKKDSVMVTTLKKIEKGEKIDGPYWRLPSEPMTIGYRHPRLAIMKPETFSFLATGQSDMYTHFKSPTVYGNNFALDYSEMVNPVQLLFGNFDLAFVIIYILPLLIIAFTFNVLSKEKELGTLRLLSAQPISTVNWVLQKMLIRYIVFTGVILLILLTMFAVFSKGIFSDIGTLAGLLIIISGYILFWFVLSCIVNIKLNNSSKNALALIGFWLLIVLVLPATINQLGSTLYPTPSRLKMINEIRLIKKENEEKQNEIMSEYLRNHPELAQESNQDKFGFWHNYFASEKVMEEKTKPLLAQYETQLRKQQKLVSVFQFLSPAILMQQSLNKIAGTSENHYNDYKKQVFEFSNEWRNYLVPMLFKQQKFTIKNYNELPQFSYKNRVPNKIWFSIGVILLISCIIFFAFIGGSLRDKSVQKLLN</sequence>
<keyword evidence="1" id="KW-0472">Membrane</keyword>
<feature type="transmembrane region" description="Helical" evidence="1">
    <location>
        <begin position="148"/>
        <end position="168"/>
    </location>
</feature>
<dbReference type="Pfam" id="PF12040">
    <property type="entry name" value="DUF3526"/>
    <property type="match status" value="1"/>
</dbReference>
<dbReference type="EMBL" id="LAPZ01000001">
    <property type="protein sequence ID" value="OSY89272.1"/>
    <property type="molecule type" value="Genomic_DNA"/>
</dbReference>
<evidence type="ECO:0000313" key="2">
    <source>
        <dbReference type="EMBL" id="OSY89272.1"/>
    </source>
</evidence>
<keyword evidence="3" id="KW-1185">Reference proteome</keyword>
<evidence type="ECO:0000313" key="3">
    <source>
        <dbReference type="Proteomes" id="UP000194221"/>
    </source>
</evidence>
<dbReference type="PANTHER" id="PTHR43471">
    <property type="entry name" value="ABC TRANSPORTER PERMEASE"/>
    <property type="match status" value="1"/>
</dbReference>
<dbReference type="Proteomes" id="UP000194221">
    <property type="component" value="Unassembled WGS sequence"/>
</dbReference>
<dbReference type="PANTHER" id="PTHR43471:SF14">
    <property type="entry name" value="ABC-2 TYPE TRANSPORT SYSTEM PERMEASE PROTEIN"/>
    <property type="match status" value="1"/>
</dbReference>
<organism evidence="2 3">
    <name type="scientific">Tenacibaculum holothuriorum</name>
    <dbReference type="NCBI Taxonomy" id="1635173"/>
    <lineage>
        <taxon>Bacteria</taxon>
        <taxon>Pseudomonadati</taxon>
        <taxon>Bacteroidota</taxon>
        <taxon>Flavobacteriia</taxon>
        <taxon>Flavobacteriales</taxon>
        <taxon>Flavobacteriaceae</taxon>
        <taxon>Tenacibaculum</taxon>
    </lineage>
</organism>
<accession>A0A1Y2PFM1</accession>
<feature type="transmembrane region" description="Helical" evidence="1">
    <location>
        <begin position="443"/>
        <end position="466"/>
    </location>
</feature>
<evidence type="ECO:0000256" key="1">
    <source>
        <dbReference type="SAM" id="Phobius"/>
    </source>
</evidence>
<evidence type="ECO:0008006" key="4">
    <source>
        <dbReference type="Google" id="ProtNLM"/>
    </source>
</evidence>
<protein>
    <recommendedName>
        <fullName evidence="4">ABC transporter permease</fullName>
    </recommendedName>
</protein>
<proteinExistence type="predicted"/>
<reference evidence="2 3" key="1">
    <citation type="submission" date="2015-03" db="EMBL/GenBank/DDBJ databases">
        <title>Genome sequence of Tenacibaculum sp. S2-2, isolated from intestinal microbiota of sea cucumber, Apostichopus japonicas.</title>
        <authorList>
            <person name="Shao Z."/>
            <person name="Wang L."/>
            <person name="Li X."/>
        </authorList>
    </citation>
    <scope>NUCLEOTIDE SEQUENCE [LARGE SCALE GENOMIC DNA]</scope>
    <source>
        <strain evidence="2 3">S2-2</strain>
    </source>
</reference>
<dbReference type="STRING" id="1635173.WH52_01100"/>
<gene>
    <name evidence="2" type="ORF">WH52_01100</name>
</gene>
<keyword evidence="1" id="KW-1133">Transmembrane helix</keyword>
<feature type="transmembrane region" description="Helical" evidence="1">
    <location>
        <begin position="228"/>
        <end position="248"/>
    </location>
</feature>
<keyword evidence="1" id="KW-0812">Transmembrane</keyword>
<feature type="transmembrane region" description="Helical" evidence="1">
    <location>
        <begin position="260"/>
        <end position="278"/>
    </location>
</feature>
<feature type="transmembrane region" description="Helical" evidence="1">
    <location>
        <begin position="199"/>
        <end position="222"/>
    </location>
</feature>
<dbReference type="OrthoDB" id="6016419at2"/>
<dbReference type="AlphaFoldDB" id="A0A1Y2PFM1"/>
<comment type="caution">
    <text evidence="2">The sequence shown here is derived from an EMBL/GenBank/DDBJ whole genome shotgun (WGS) entry which is preliminary data.</text>
</comment>
<dbReference type="InterPro" id="IPR021913">
    <property type="entry name" value="DUF3526"/>
</dbReference>